<dbReference type="EMBL" id="DS549474">
    <property type="protein sequence ID" value="EDR25614.1"/>
    <property type="molecule type" value="Genomic_DNA"/>
</dbReference>
<comment type="similarity">
    <text evidence="4">Belongs to the ubiquitin-conjugating enzyme family.</text>
</comment>
<reference evidence="7" key="1">
    <citation type="submission" date="2007-12" db="EMBL/GenBank/DDBJ databases">
        <title>Annotation of Entamoeba dispar SAW760.</title>
        <authorList>
            <person name="Lorenzi H."/>
            <person name="Inman J."/>
            <person name="Schobel S."/>
            <person name="Amedeo P."/>
            <person name="Caler E."/>
        </authorList>
    </citation>
    <scope>NUCLEOTIDE SEQUENCE [LARGE SCALE GENOMIC DNA]</scope>
    <source>
        <strain evidence="7">ATCC PRA-260 / SAW760</strain>
    </source>
</reference>
<dbReference type="InterPro" id="IPR000608">
    <property type="entry name" value="UBC"/>
</dbReference>
<dbReference type="InterPro" id="IPR023313">
    <property type="entry name" value="UBQ-conjugating_AS"/>
</dbReference>
<dbReference type="OrthoDB" id="9984419at2759"/>
<dbReference type="GO" id="GO:0016740">
    <property type="term" value="F:transferase activity"/>
    <property type="evidence" value="ECO:0007669"/>
    <property type="project" value="UniProtKB-KW"/>
</dbReference>
<keyword evidence="4" id="KW-0067">ATP-binding</keyword>
<keyword evidence="2 4" id="KW-0833">Ubl conjugation pathway</keyword>
<accession>B0EIM8</accession>
<evidence type="ECO:0000256" key="2">
    <source>
        <dbReference type="ARBA" id="ARBA00022786"/>
    </source>
</evidence>
<keyword evidence="7" id="KW-1185">Reference proteome</keyword>
<dbReference type="SUPFAM" id="SSF54495">
    <property type="entry name" value="UBC-like"/>
    <property type="match status" value="1"/>
</dbReference>
<dbReference type="PANTHER" id="PTHR24067">
    <property type="entry name" value="UBIQUITIN-CONJUGATING ENZYME E2"/>
    <property type="match status" value="1"/>
</dbReference>
<evidence type="ECO:0000256" key="3">
    <source>
        <dbReference type="PROSITE-ProRule" id="PRU10133"/>
    </source>
</evidence>
<dbReference type="Pfam" id="PF00179">
    <property type="entry name" value="UQ_con"/>
    <property type="match status" value="1"/>
</dbReference>
<dbReference type="GeneID" id="5883140"/>
<protein>
    <submittedName>
        <fullName evidence="6">Ubiquitin-conjugating enzyme E2-17 kDa, putative</fullName>
        <ecNumber evidence="6">6.3.2.19</ecNumber>
    </submittedName>
</protein>
<dbReference type="Gene3D" id="3.10.110.10">
    <property type="entry name" value="Ubiquitin Conjugating Enzyme"/>
    <property type="match status" value="1"/>
</dbReference>
<dbReference type="VEuPathDB" id="AmoebaDB:EDI_297290"/>
<proteinExistence type="inferred from homology"/>
<keyword evidence="1" id="KW-0808">Transferase</keyword>
<gene>
    <name evidence="6" type="ORF">EDI_297290</name>
</gene>
<dbReference type="GO" id="GO:0005524">
    <property type="term" value="F:ATP binding"/>
    <property type="evidence" value="ECO:0007669"/>
    <property type="project" value="UniProtKB-UniRule"/>
</dbReference>
<dbReference type="CDD" id="cd23790">
    <property type="entry name" value="UBCc_UBE2A_2B"/>
    <property type="match status" value="1"/>
</dbReference>
<evidence type="ECO:0000313" key="7">
    <source>
        <dbReference type="Proteomes" id="UP000008076"/>
    </source>
</evidence>
<dbReference type="EC" id="6.3.2.19" evidence="6"/>
<dbReference type="InterPro" id="IPR050113">
    <property type="entry name" value="Ub_conjugating_enzyme"/>
</dbReference>
<keyword evidence="4" id="KW-0547">Nucleotide-binding</keyword>
<dbReference type="Proteomes" id="UP000008076">
    <property type="component" value="Unassembled WGS sequence"/>
</dbReference>
<dbReference type="SMART" id="SM00212">
    <property type="entry name" value="UBCc"/>
    <property type="match status" value="1"/>
</dbReference>
<dbReference type="PROSITE" id="PS00183">
    <property type="entry name" value="UBC_1"/>
    <property type="match status" value="1"/>
</dbReference>
<dbReference type="eggNOG" id="KOG0419">
    <property type="taxonomic scope" value="Eukaryota"/>
</dbReference>
<evidence type="ECO:0000259" key="5">
    <source>
        <dbReference type="PROSITE" id="PS50127"/>
    </source>
</evidence>
<sequence>MSEANARKRLLIDLKKLSQSPPEGISACPDEDDIMKWTCVIFGPDDTIWESGIFQLSMTFTEEYPIKPPKVVFISKMFHPNVYPNGNICLDILSSQWSPTYDVIAILSSIQLLLNEPNPSSPANGEAAELFVRNKREYNRRVREIVDESLKAVEDEDDNEEEEEEAE</sequence>
<organism evidence="7">
    <name type="scientific">Entamoeba dispar (strain ATCC PRA-260 / SAW760)</name>
    <dbReference type="NCBI Taxonomy" id="370354"/>
    <lineage>
        <taxon>Eukaryota</taxon>
        <taxon>Amoebozoa</taxon>
        <taxon>Evosea</taxon>
        <taxon>Archamoebae</taxon>
        <taxon>Mastigamoebida</taxon>
        <taxon>Entamoebidae</taxon>
        <taxon>Entamoeba</taxon>
    </lineage>
</organism>
<dbReference type="InterPro" id="IPR016135">
    <property type="entry name" value="UBQ-conjugating_enzyme/RWD"/>
</dbReference>
<dbReference type="KEGG" id="edi:EDI_297290"/>
<evidence type="ECO:0000313" key="6">
    <source>
        <dbReference type="EMBL" id="EDR25614.1"/>
    </source>
</evidence>
<dbReference type="OMA" id="DHKSQYI"/>
<dbReference type="AlphaFoldDB" id="B0EIM8"/>
<evidence type="ECO:0000256" key="1">
    <source>
        <dbReference type="ARBA" id="ARBA00022679"/>
    </source>
</evidence>
<evidence type="ECO:0000256" key="4">
    <source>
        <dbReference type="RuleBase" id="RU362109"/>
    </source>
</evidence>
<feature type="domain" description="UBC core" evidence="5">
    <location>
        <begin position="5"/>
        <end position="151"/>
    </location>
</feature>
<dbReference type="RefSeq" id="XP_001738070.1">
    <property type="nucleotide sequence ID" value="XM_001738018.1"/>
</dbReference>
<name>B0EIM8_ENTDS</name>
<keyword evidence="6" id="KW-0436">Ligase</keyword>
<dbReference type="GO" id="GO:0016874">
    <property type="term" value="F:ligase activity"/>
    <property type="evidence" value="ECO:0007669"/>
    <property type="project" value="UniProtKB-KW"/>
</dbReference>
<dbReference type="FunFam" id="3.10.110.10:FF:000054">
    <property type="entry name" value="Ubiquitin-conjugating enzyme E2"/>
    <property type="match status" value="1"/>
</dbReference>
<dbReference type="PROSITE" id="PS50127">
    <property type="entry name" value="UBC_2"/>
    <property type="match status" value="1"/>
</dbReference>
<feature type="active site" description="Glycyl thioester intermediate" evidence="3">
    <location>
        <position position="89"/>
    </location>
</feature>